<evidence type="ECO:0000313" key="6">
    <source>
        <dbReference type="EMBL" id="GEB85943.1"/>
    </source>
</evidence>
<evidence type="ECO:0000256" key="4">
    <source>
        <dbReference type="SAM" id="Phobius"/>
    </source>
</evidence>
<comment type="caution">
    <text evidence="6">The sequence shown here is derived from an EMBL/GenBank/DDBJ whole genome shotgun (WGS) entry which is preliminary data.</text>
</comment>
<dbReference type="Pfam" id="PF01553">
    <property type="entry name" value="Acyltransferase"/>
    <property type="match status" value="1"/>
</dbReference>
<name>A0A4Y3TVX8_9PROT</name>
<keyword evidence="4" id="KW-0812">Transmembrane</keyword>
<keyword evidence="7" id="KW-1185">Reference proteome</keyword>
<dbReference type="RefSeq" id="WP_141376597.1">
    <property type="nucleotide sequence ID" value="NZ_BAPL01000030.1"/>
</dbReference>
<dbReference type="GO" id="GO:0006654">
    <property type="term" value="P:phosphatidic acid biosynthetic process"/>
    <property type="evidence" value="ECO:0007669"/>
    <property type="project" value="TreeGrafter"/>
</dbReference>
<evidence type="ECO:0000256" key="3">
    <source>
        <dbReference type="ARBA" id="ARBA00023315"/>
    </source>
</evidence>
<dbReference type="CDD" id="cd07989">
    <property type="entry name" value="LPLAT_AGPAT-like"/>
    <property type="match status" value="1"/>
</dbReference>
<feature type="domain" description="Phospholipid/glycerol acyltransferase" evidence="5">
    <location>
        <begin position="92"/>
        <end position="201"/>
    </location>
</feature>
<accession>A0A4Y3TVX8</accession>
<proteinExistence type="predicted"/>
<evidence type="ECO:0000256" key="1">
    <source>
        <dbReference type="ARBA" id="ARBA00005189"/>
    </source>
</evidence>
<feature type="transmembrane region" description="Helical" evidence="4">
    <location>
        <begin position="20"/>
        <end position="39"/>
    </location>
</feature>
<protein>
    <recommendedName>
        <fullName evidence="5">Phospholipid/glycerol acyltransferase domain-containing protein</fullName>
    </recommendedName>
</protein>
<dbReference type="OrthoDB" id="9808424at2"/>
<reference evidence="6 7" key="1">
    <citation type="submission" date="2019-06" db="EMBL/GenBank/DDBJ databases">
        <title>Whole genome shotgun sequence of Acetobacter peroxydans NBRC 13755.</title>
        <authorList>
            <person name="Hosoyama A."/>
            <person name="Uohara A."/>
            <person name="Ohji S."/>
            <person name="Ichikawa N."/>
        </authorList>
    </citation>
    <scope>NUCLEOTIDE SEQUENCE [LARGE SCALE GENOMIC DNA]</scope>
    <source>
        <strain evidence="6 7">NBRC 13755</strain>
    </source>
</reference>
<keyword evidence="2" id="KW-0808">Transferase</keyword>
<sequence>MSLLSFLRTAQPFTALRFYGSLAVTGLIFVGLDAGSFLLRRFYPEGVARRQAGQRWLHALSRLAVRYLHAAGILDCDMSALVPLQQTVPQPLVLVANHPSRLDSLLLASALQGMTCVTKASIWDRGVLGSTLRTAGYIRHDTLLRVLGPATERLREGGPLLLFPEGTRARAGAAPGPMQPGFAAIAQRTRLPVQVILIETDSPYLSQGWPFLKRPPLPMRYRIRLGPRLPAPTDEASGRTLLAQVEAQLTQAGMQPPIAPAGTAPQGQSPQ</sequence>
<dbReference type="Proteomes" id="UP000317730">
    <property type="component" value="Unassembled WGS sequence"/>
</dbReference>
<keyword evidence="4" id="KW-0472">Membrane</keyword>
<evidence type="ECO:0000256" key="2">
    <source>
        <dbReference type="ARBA" id="ARBA00022679"/>
    </source>
</evidence>
<evidence type="ECO:0000259" key="5">
    <source>
        <dbReference type="SMART" id="SM00563"/>
    </source>
</evidence>
<dbReference type="SMART" id="SM00563">
    <property type="entry name" value="PlsC"/>
    <property type="match status" value="1"/>
</dbReference>
<comment type="pathway">
    <text evidence="1">Lipid metabolism.</text>
</comment>
<keyword evidence="4" id="KW-1133">Transmembrane helix</keyword>
<dbReference type="PANTHER" id="PTHR10434:SF66">
    <property type="entry name" value="PHOSPHOLIPID_GLYCEROL ACYLTRANSFERASE DOMAIN-CONTAINING PROTEIN"/>
    <property type="match status" value="1"/>
</dbReference>
<dbReference type="PANTHER" id="PTHR10434">
    <property type="entry name" value="1-ACYL-SN-GLYCEROL-3-PHOSPHATE ACYLTRANSFERASE"/>
    <property type="match status" value="1"/>
</dbReference>
<gene>
    <name evidence="6" type="ORF">APE01nite_17400</name>
</gene>
<organism evidence="6 7">
    <name type="scientific">Acetobacter peroxydans</name>
    <dbReference type="NCBI Taxonomy" id="104098"/>
    <lineage>
        <taxon>Bacteria</taxon>
        <taxon>Pseudomonadati</taxon>
        <taxon>Pseudomonadota</taxon>
        <taxon>Alphaproteobacteria</taxon>
        <taxon>Acetobacterales</taxon>
        <taxon>Acetobacteraceae</taxon>
        <taxon>Acetobacter</taxon>
    </lineage>
</organism>
<dbReference type="InterPro" id="IPR002123">
    <property type="entry name" value="Plipid/glycerol_acylTrfase"/>
</dbReference>
<dbReference type="AlphaFoldDB" id="A0A4Y3TVX8"/>
<keyword evidence="3" id="KW-0012">Acyltransferase</keyword>
<dbReference type="EMBL" id="BJMV01000008">
    <property type="protein sequence ID" value="GEB85943.1"/>
    <property type="molecule type" value="Genomic_DNA"/>
</dbReference>
<evidence type="ECO:0000313" key="7">
    <source>
        <dbReference type="Proteomes" id="UP000317730"/>
    </source>
</evidence>
<dbReference type="GO" id="GO:0003841">
    <property type="term" value="F:1-acylglycerol-3-phosphate O-acyltransferase activity"/>
    <property type="evidence" value="ECO:0007669"/>
    <property type="project" value="TreeGrafter"/>
</dbReference>
<dbReference type="SUPFAM" id="SSF69593">
    <property type="entry name" value="Glycerol-3-phosphate (1)-acyltransferase"/>
    <property type="match status" value="1"/>
</dbReference>